<evidence type="ECO:0000256" key="1">
    <source>
        <dbReference type="SAM" id="MobiDB-lite"/>
    </source>
</evidence>
<organism evidence="2 3">
    <name type="scientific">Ophiocordyceps australis</name>
    <dbReference type="NCBI Taxonomy" id="1399860"/>
    <lineage>
        <taxon>Eukaryota</taxon>
        <taxon>Fungi</taxon>
        <taxon>Dikarya</taxon>
        <taxon>Ascomycota</taxon>
        <taxon>Pezizomycotina</taxon>
        <taxon>Sordariomycetes</taxon>
        <taxon>Hypocreomycetidae</taxon>
        <taxon>Hypocreales</taxon>
        <taxon>Ophiocordycipitaceae</taxon>
        <taxon>Ophiocordyceps</taxon>
    </lineage>
</organism>
<proteinExistence type="predicted"/>
<feature type="region of interest" description="Disordered" evidence="1">
    <location>
        <begin position="152"/>
        <end position="201"/>
    </location>
</feature>
<feature type="compositionally biased region" description="Polar residues" evidence="1">
    <location>
        <begin position="1"/>
        <end position="19"/>
    </location>
</feature>
<keyword evidence="3" id="KW-1185">Reference proteome</keyword>
<feature type="region of interest" description="Disordered" evidence="1">
    <location>
        <begin position="1"/>
        <end position="39"/>
    </location>
</feature>
<comment type="caution">
    <text evidence="2">The sequence shown here is derived from an EMBL/GenBank/DDBJ whole genome shotgun (WGS) entry which is preliminary data.</text>
</comment>
<feature type="compositionally biased region" description="Acidic residues" evidence="1">
    <location>
        <begin position="152"/>
        <end position="161"/>
    </location>
</feature>
<dbReference type="OrthoDB" id="4928134at2759"/>
<feature type="compositionally biased region" description="Low complexity" evidence="1">
    <location>
        <begin position="176"/>
        <end position="201"/>
    </location>
</feature>
<evidence type="ECO:0000313" key="2">
    <source>
        <dbReference type="EMBL" id="PHH79456.1"/>
    </source>
</evidence>
<protein>
    <submittedName>
        <fullName evidence="2">Uncharacterized protein</fullName>
    </submittedName>
</protein>
<evidence type="ECO:0000313" key="3">
    <source>
        <dbReference type="Proteomes" id="UP000224854"/>
    </source>
</evidence>
<gene>
    <name evidence="2" type="ORF">CDD82_2375</name>
</gene>
<dbReference type="AlphaFoldDB" id="A0A2C5ZHH3"/>
<dbReference type="EMBL" id="NJEU01000185">
    <property type="protein sequence ID" value="PHH79456.1"/>
    <property type="molecule type" value="Genomic_DNA"/>
</dbReference>
<reference evidence="2 3" key="1">
    <citation type="submission" date="2017-06" db="EMBL/GenBank/DDBJ databases">
        <title>Ant-infecting Ophiocordyceps genomes reveal a high diversity of potential behavioral manipulation genes and a possible major role for enterotoxins.</title>
        <authorList>
            <person name="De Bekker C."/>
            <person name="Evans H.C."/>
            <person name="Brachmann A."/>
            <person name="Hughes D.P."/>
        </authorList>
    </citation>
    <scope>NUCLEOTIDE SEQUENCE [LARGE SCALE GENOMIC DNA]</scope>
    <source>
        <strain evidence="2 3">1348a</strain>
    </source>
</reference>
<dbReference type="Proteomes" id="UP000224854">
    <property type="component" value="Unassembled WGS sequence"/>
</dbReference>
<accession>A0A2C5ZHH3</accession>
<name>A0A2C5ZHH3_9HYPO</name>
<sequence length="386" mass="43184">MDSNPASSWQDSGYGSQPASPVGQPAKISQKPCHSATDTCDNSRGRLLKELQTYGDIFEFDKPVDDSVISRFQRIQTQIEIPLLNYIHKKRPNKKYSPIAAKVVKKFVNKDNFRALSRPQDQDLPLFDVYVTYLGAPIIVHLPSGADKTITLEDEDSDDWEPVTISMPKHKASPFDISGDSSSSTSSDVSDSDASSSSSDDAISRKTASIYATRKNKLESSHTQKPWMDPALRPLGYISEYSLRPGLPCIKSRYGNPQPYYDWALLDMHEYRRNEIPLRTRGWFHGIFWPEEIDITAPRKISNNRPVFVITGSEGRMRGSLSTLPSRVLLGKSQVFVNAFLLNADNVIKDGDSGSWVVDQETRQVYGYVVATDAFGDAYVDTTSRP</sequence>